<organism evidence="4">
    <name type="scientific">Ditylum brightwellii</name>
    <dbReference type="NCBI Taxonomy" id="49249"/>
    <lineage>
        <taxon>Eukaryota</taxon>
        <taxon>Sar</taxon>
        <taxon>Stramenopiles</taxon>
        <taxon>Ochrophyta</taxon>
        <taxon>Bacillariophyta</taxon>
        <taxon>Mediophyceae</taxon>
        <taxon>Lithodesmiophycidae</taxon>
        <taxon>Lithodesmiales</taxon>
        <taxon>Lithodesmiaceae</taxon>
        <taxon>Ditylum</taxon>
    </lineage>
</organism>
<dbReference type="InterPro" id="IPR004345">
    <property type="entry name" value="TB2_DP1_HVA22"/>
</dbReference>
<feature type="transmembrane region" description="Helical" evidence="2">
    <location>
        <begin position="209"/>
        <end position="229"/>
    </location>
</feature>
<dbReference type="SUPFAM" id="SSF49562">
    <property type="entry name" value="C2 domain (Calcium/lipid-binding domain, CaLB)"/>
    <property type="match status" value="1"/>
</dbReference>
<dbReference type="InterPro" id="IPR035892">
    <property type="entry name" value="C2_domain_sf"/>
</dbReference>
<accession>A0A7S4QM31</accession>
<keyword evidence="2" id="KW-0472">Membrane</keyword>
<dbReference type="Gene3D" id="2.60.40.150">
    <property type="entry name" value="C2 domain"/>
    <property type="match status" value="1"/>
</dbReference>
<keyword evidence="2" id="KW-0812">Transmembrane</keyword>
<evidence type="ECO:0000313" key="4">
    <source>
        <dbReference type="EMBL" id="CAE4587756.1"/>
    </source>
</evidence>
<dbReference type="AlphaFoldDB" id="A0A7S4QM31"/>
<dbReference type="PANTHER" id="PTHR12300">
    <property type="entry name" value="HVA22-LIKE PROTEINS"/>
    <property type="match status" value="1"/>
</dbReference>
<feature type="region of interest" description="Disordered" evidence="1">
    <location>
        <begin position="663"/>
        <end position="702"/>
    </location>
</feature>
<sequence>MGIFGAFSTPKVLFSTIVMGWQMRDEISSFLAYSSLSLGLVITRNKQEREDVRCQLCDRVMDDLLGSLEDIEDIPCNAICFGKKRCVDICEGLKDVQENAQEFPCIAVGYCPHHNDGHAVELGGHELDGVPECQMTKFQCGPSSHCQRVIKGLRFRCELKPGIKRWVRMRRHVLGSAVAMASAMMTWPYCSEENGAGSQFCIAEPRGNAYVAHLITMFLVLVVGVYRSLKALFTPGSDDDAHYLTFWLVVVVLSSIEGYVRVILSRNFPPYFHVKCLLITWLLFNDGAEKIYRHLLHDCKYILDVLRLSKGHMSARQIQTFNKNGFLETIDKNTPSNCFAKYYDPSLKVCSLNTSRRYYTGWSCHLDDLTELYSHVNANQNTLRSSFDKYDWWSDLEESLLDWKSFNPRYLRITLLSADNLPDFGKHKVTDPYVVFTLRQPHAPMTSGQNGNRTLGQLLLQNTIRKIRSTTKFNTLSPVWNETFEIRLSGCNLNKSTGYYHNRIIDQDTLDITFYSEDGRYISLIIRSAILLLTVLLPFLLFVAFSDFPYITTPQYLEYLEVVLDNKNGTLFFVMCDIGQKMDARITSFMRMKDGRIATVPIVSFLCVILFLKLLQRWWQRNAEKDDLIGQIRIDLKDLIDQKEKLLTRRSLILPRRRRNDIGVGTQQRGKGQVKQEENEKNRGTATFAVRLLERPSEARGE</sequence>
<dbReference type="SMART" id="SM00239">
    <property type="entry name" value="C2"/>
    <property type="match status" value="1"/>
</dbReference>
<feature type="compositionally biased region" description="Basic and acidic residues" evidence="1">
    <location>
        <begin position="692"/>
        <end position="702"/>
    </location>
</feature>
<evidence type="ECO:0000256" key="2">
    <source>
        <dbReference type="SAM" id="Phobius"/>
    </source>
</evidence>
<dbReference type="InterPro" id="IPR000008">
    <property type="entry name" value="C2_dom"/>
</dbReference>
<feature type="transmembrane region" description="Helical" evidence="2">
    <location>
        <begin position="241"/>
        <end position="262"/>
    </location>
</feature>
<proteinExistence type="predicted"/>
<feature type="transmembrane region" description="Helical" evidence="2">
    <location>
        <begin position="597"/>
        <end position="615"/>
    </location>
</feature>
<dbReference type="EMBL" id="HBNS01005901">
    <property type="protein sequence ID" value="CAE4587756.1"/>
    <property type="molecule type" value="Transcribed_RNA"/>
</dbReference>
<feature type="domain" description="C2" evidence="3">
    <location>
        <begin position="392"/>
        <end position="550"/>
    </location>
</feature>
<dbReference type="Pfam" id="PF00168">
    <property type="entry name" value="C2"/>
    <property type="match status" value="1"/>
</dbReference>
<feature type="transmembrane region" description="Helical" evidence="2">
    <location>
        <begin position="524"/>
        <end position="545"/>
    </location>
</feature>
<feature type="compositionally biased region" description="Basic and acidic residues" evidence="1">
    <location>
        <begin position="674"/>
        <end position="683"/>
    </location>
</feature>
<dbReference type="Pfam" id="PF03134">
    <property type="entry name" value="TB2_DP1_HVA22"/>
    <property type="match status" value="1"/>
</dbReference>
<reference evidence="4" key="1">
    <citation type="submission" date="2021-01" db="EMBL/GenBank/DDBJ databases">
        <authorList>
            <person name="Corre E."/>
            <person name="Pelletier E."/>
            <person name="Niang G."/>
            <person name="Scheremetjew M."/>
            <person name="Finn R."/>
            <person name="Kale V."/>
            <person name="Holt S."/>
            <person name="Cochrane G."/>
            <person name="Meng A."/>
            <person name="Brown T."/>
            <person name="Cohen L."/>
        </authorList>
    </citation>
    <scope>NUCLEOTIDE SEQUENCE</scope>
    <source>
        <strain evidence="4">GSO104</strain>
    </source>
</reference>
<protein>
    <recommendedName>
        <fullName evidence="3">C2 domain-containing protein</fullName>
    </recommendedName>
</protein>
<keyword evidence="2" id="KW-1133">Transmembrane helix</keyword>
<evidence type="ECO:0000259" key="3">
    <source>
        <dbReference type="PROSITE" id="PS50004"/>
    </source>
</evidence>
<gene>
    <name evidence="4" type="ORF">DBRI00130_LOCUS4799</name>
</gene>
<name>A0A7S4QM31_9STRA</name>
<dbReference type="PROSITE" id="PS50004">
    <property type="entry name" value="C2"/>
    <property type="match status" value="1"/>
</dbReference>
<evidence type="ECO:0000256" key="1">
    <source>
        <dbReference type="SAM" id="MobiDB-lite"/>
    </source>
</evidence>
<dbReference type="CDD" id="cd00030">
    <property type="entry name" value="C2"/>
    <property type="match status" value="1"/>
</dbReference>